<comment type="caution">
    <text evidence="4">The sequence shown here is derived from an EMBL/GenBank/DDBJ whole genome shotgun (WGS) entry which is preliminary data.</text>
</comment>
<dbReference type="PANTHER" id="PTHR36681:SF3">
    <property type="entry name" value="NUCLEAR GTPASE, GERMINAL CENTER-ASSOCIATED, TANDEM DUPLICATE 3"/>
    <property type="match status" value="1"/>
</dbReference>
<keyword evidence="5" id="KW-1185">Reference proteome</keyword>
<feature type="domain" description="Dynamin N-terminal" evidence="3">
    <location>
        <begin position="79"/>
        <end position="160"/>
    </location>
</feature>
<feature type="region of interest" description="Disordered" evidence="2">
    <location>
        <begin position="489"/>
        <end position="510"/>
    </location>
</feature>
<dbReference type="InterPro" id="IPR045063">
    <property type="entry name" value="Dynamin_N"/>
</dbReference>
<dbReference type="Proteomes" id="UP001175000">
    <property type="component" value="Unassembled WGS sequence"/>
</dbReference>
<reference evidence="4" key="1">
    <citation type="submission" date="2023-06" db="EMBL/GenBank/DDBJ databases">
        <title>Genome-scale phylogeny and comparative genomics of the fungal order Sordariales.</title>
        <authorList>
            <consortium name="Lawrence Berkeley National Laboratory"/>
            <person name="Hensen N."/>
            <person name="Bonometti L."/>
            <person name="Westerberg I."/>
            <person name="Brannstrom I.O."/>
            <person name="Guillou S."/>
            <person name="Cros-Aarteil S."/>
            <person name="Calhoun S."/>
            <person name="Haridas S."/>
            <person name="Kuo A."/>
            <person name="Mondo S."/>
            <person name="Pangilinan J."/>
            <person name="Riley R."/>
            <person name="Labutti K."/>
            <person name="Andreopoulos B."/>
            <person name="Lipzen A."/>
            <person name="Chen C."/>
            <person name="Yanf M."/>
            <person name="Daum C."/>
            <person name="Ng V."/>
            <person name="Clum A."/>
            <person name="Steindorff A."/>
            <person name="Ohm R."/>
            <person name="Martin F."/>
            <person name="Silar P."/>
            <person name="Natvig D."/>
            <person name="Lalanne C."/>
            <person name="Gautier V."/>
            <person name="Ament-Velasquez S.L."/>
            <person name="Kruys A."/>
            <person name="Hutchinson M.I."/>
            <person name="Powell A.J."/>
            <person name="Barry K."/>
            <person name="Miller A.N."/>
            <person name="Grigoriev I.V."/>
            <person name="Debuchy R."/>
            <person name="Gladieux P."/>
            <person name="Thoren M.H."/>
            <person name="Johannesson H."/>
        </authorList>
    </citation>
    <scope>NUCLEOTIDE SEQUENCE</scope>
    <source>
        <strain evidence="4">CBS 606.72</strain>
    </source>
</reference>
<dbReference type="SUPFAM" id="SSF52540">
    <property type="entry name" value="P-loop containing nucleoside triphosphate hydrolases"/>
    <property type="match status" value="1"/>
</dbReference>
<feature type="coiled-coil region" evidence="1">
    <location>
        <begin position="296"/>
        <end position="323"/>
    </location>
</feature>
<dbReference type="Gene3D" id="3.40.50.300">
    <property type="entry name" value="P-loop containing nucleotide triphosphate hydrolases"/>
    <property type="match status" value="1"/>
</dbReference>
<accession>A0AA39WWX9</accession>
<dbReference type="EMBL" id="JAULSU010000003">
    <property type="protein sequence ID" value="KAK0623158.1"/>
    <property type="molecule type" value="Genomic_DNA"/>
</dbReference>
<evidence type="ECO:0000256" key="2">
    <source>
        <dbReference type="SAM" id="MobiDB-lite"/>
    </source>
</evidence>
<protein>
    <recommendedName>
        <fullName evidence="3">Dynamin N-terminal domain-containing protein</fullName>
    </recommendedName>
</protein>
<evidence type="ECO:0000256" key="1">
    <source>
        <dbReference type="SAM" id="Coils"/>
    </source>
</evidence>
<evidence type="ECO:0000313" key="4">
    <source>
        <dbReference type="EMBL" id="KAK0623158.1"/>
    </source>
</evidence>
<gene>
    <name evidence="4" type="ORF">B0T14DRAFT_601784</name>
</gene>
<sequence length="510" mass="56270">MATAVSRPGAGERMKLHYLQRLEGENDSEKLEEGIEPAVKILTAVDSALSEVNNSPETAKLRPSIETFRAQVRPQHTIVGVVGSTGAGKSSVINTILGEEDLVPTSWMRACTAVVTELLYNDSEDEEKKVLFVDLSNGENGQGSDATASIDNEAKIAYDKIRAVYYSMPKKALLGSKMAAEGLANDASVADILGSVLHLSAPDSKGLLEQPLIKVLKVFTGFENRTYLSRLVHWVADRCPTNRAVDDKIAYNLMSDSFGRQLQLDGAYSAVTFICTKMDEINQTEMSKVIHQEDRIFQLHQDFEKAEGEARKLKAEMACVESDFSDVHQYMAALMIQVVVSDEPLKLADELRAEELKFLENAMEVLTQQLLKNADKGWMSSYMRMKGHMSEHILSVRGSMFSAATADVAELLVGIVNQLDDEVDGKTKAILKKVRMNFEQLVTDQDVFKVFSDVREVTRKILLNAGRSFKKIYRSRPVERTDIIPETAADNAPKEAAEPAVIPGSITGSA</sequence>
<evidence type="ECO:0000313" key="5">
    <source>
        <dbReference type="Proteomes" id="UP001175000"/>
    </source>
</evidence>
<keyword evidence="1" id="KW-0175">Coiled coil</keyword>
<proteinExistence type="predicted"/>
<name>A0AA39WWX9_9PEZI</name>
<dbReference type="InterPro" id="IPR027417">
    <property type="entry name" value="P-loop_NTPase"/>
</dbReference>
<evidence type="ECO:0000259" key="3">
    <source>
        <dbReference type="Pfam" id="PF00350"/>
    </source>
</evidence>
<dbReference type="AlphaFoldDB" id="A0AA39WWX9"/>
<dbReference type="Pfam" id="PF00350">
    <property type="entry name" value="Dynamin_N"/>
    <property type="match status" value="1"/>
</dbReference>
<dbReference type="PANTHER" id="PTHR36681">
    <property type="entry name" value="NUCLEAR GTPASE, GERMINAL CENTER-ASSOCIATED, TANDEM DUPLICATE 3"/>
    <property type="match status" value="1"/>
</dbReference>
<organism evidence="4 5">
    <name type="scientific">Immersiella caudata</name>
    <dbReference type="NCBI Taxonomy" id="314043"/>
    <lineage>
        <taxon>Eukaryota</taxon>
        <taxon>Fungi</taxon>
        <taxon>Dikarya</taxon>
        <taxon>Ascomycota</taxon>
        <taxon>Pezizomycotina</taxon>
        <taxon>Sordariomycetes</taxon>
        <taxon>Sordariomycetidae</taxon>
        <taxon>Sordariales</taxon>
        <taxon>Lasiosphaeriaceae</taxon>
        <taxon>Immersiella</taxon>
    </lineage>
</organism>